<dbReference type="Proteomes" id="UP000596742">
    <property type="component" value="Unassembled WGS sequence"/>
</dbReference>
<dbReference type="AlphaFoldDB" id="A0A8B6E172"/>
<organism evidence="4 5">
    <name type="scientific">Mytilus galloprovincialis</name>
    <name type="common">Mediterranean mussel</name>
    <dbReference type="NCBI Taxonomy" id="29158"/>
    <lineage>
        <taxon>Eukaryota</taxon>
        <taxon>Metazoa</taxon>
        <taxon>Spiralia</taxon>
        <taxon>Lophotrochozoa</taxon>
        <taxon>Mollusca</taxon>
        <taxon>Bivalvia</taxon>
        <taxon>Autobranchia</taxon>
        <taxon>Pteriomorphia</taxon>
        <taxon>Mytilida</taxon>
        <taxon>Mytiloidea</taxon>
        <taxon>Mytilidae</taxon>
        <taxon>Mytilinae</taxon>
        <taxon>Mytilus</taxon>
    </lineage>
</organism>
<keyword evidence="2" id="KW-0472">Membrane</keyword>
<keyword evidence="3" id="KW-0732">Signal</keyword>
<evidence type="ECO:0000256" key="2">
    <source>
        <dbReference type="SAM" id="Phobius"/>
    </source>
</evidence>
<dbReference type="InterPro" id="IPR000884">
    <property type="entry name" value="TSP1_rpt"/>
</dbReference>
<reference evidence="4" key="1">
    <citation type="submission" date="2018-11" db="EMBL/GenBank/DDBJ databases">
        <authorList>
            <person name="Alioto T."/>
            <person name="Alioto T."/>
        </authorList>
    </citation>
    <scope>NUCLEOTIDE SEQUENCE</scope>
</reference>
<dbReference type="PANTHER" id="PTHR16311">
    <property type="entry name" value="THROMBOSPONDIN TYPE I DOMAIN-CONTAINING 1"/>
    <property type="match status" value="1"/>
</dbReference>
<evidence type="ECO:0000313" key="4">
    <source>
        <dbReference type="EMBL" id="VDI27513.1"/>
    </source>
</evidence>
<feature type="transmembrane region" description="Helical" evidence="2">
    <location>
        <begin position="694"/>
        <end position="718"/>
    </location>
</feature>
<dbReference type="InterPro" id="IPR043159">
    <property type="entry name" value="Lectin_gal-bd_sf"/>
</dbReference>
<dbReference type="Pfam" id="PF00090">
    <property type="entry name" value="TSP_1"/>
    <property type="match status" value="2"/>
</dbReference>
<protein>
    <submittedName>
        <fullName evidence="4">Uncharacterized protein</fullName>
    </submittedName>
</protein>
<dbReference type="FunFam" id="2.20.100.10:FF:000001">
    <property type="entry name" value="semaphorin-5A isoform X1"/>
    <property type="match status" value="2"/>
</dbReference>
<dbReference type="SMART" id="SM00209">
    <property type="entry name" value="TSP1"/>
    <property type="match status" value="2"/>
</dbReference>
<dbReference type="GO" id="GO:0071944">
    <property type="term" value="C:cell periphery"/>
    <property type="evidence" value="ECO:0007669"/>
    <property type="project" value="TreeGrafter"/>
</dbReference>
<evidence type="ECO:0000256" key="1">
    <source>
        <dbReference type="ARBA" id="ARBA00023157"/>
    </source>
</evidence>
<keyword evidence="1" id="KW-1015">Disulfide bond</keyword>
<dbReference type="CDD" id="cd22823">
    <property type="entry name" value="Gal_Rha_Lectin"/>
    <property type="match status" value="2"/>
</dbReference>
<name>A0A8B6E172_MYTGA</name>
<evidence type="ECO:0000313" key="5">
    <source>
        <dbReference type="Proteomes" id="UP000596742"/>
    </source>
</evidence>
<feature type="signal peptide" evidence="3">
    <location>
        <begin position="1"/>
        <end position="20"/>
    </location>
</feature>
<dbReference type="InterPro" id="IPR036383">
    <property type="entry name" value="TSP1_rpt_sf"/>
</dbReference>
<evidence type="ECO:0000256" key="3">
    <source>
        <dbReference type="SAM" id="SignalP"/>
    </source>
</evidence>
<dbReference type="OrthoDB" id="6070884at2759"/>
<comment type="caution">
    <text evidence="4">The sequence shown here is derived from an EMBL/GenBank/DDBJ whole genome shotgun (WGS) entry which is preliminary data.</text>
</comment>
<keyword evidence="2" id="KW-0812">Transmembrane</keyword>
<keyword evidence="2" id="KW-1133">Transmembrane helix</keyword>
<dbReference type="SUPFAM" id="SSF82895">
    <property type="entry name" value="TSP-1 type 1 repeat"/>
    <property type="match status" value="2"/>
</dbReference>
<dbReference type="PROSITE" id="PS50092">
    <property type="entry name" value="TSP1"/>
    <property type="match status" value="2"/>
</dbReference>
<gene>
    <name evidence="4" type="ORF">MGAL_10B003442</name>
</gene>
<dbReference type="InterPro" id="IPR038877">
    <property type="entry name" value="THSD1"/>
</dbReference>
<dbReference type="Gene3D" id="2.20.100.10">
    <property type="entry name" value="Thrombospondin type-1 (TSP1) repeat"/>
    <property type="match status" value="2"/>
</dbReference>
<proteinExistence type="predicted"/>
<feature type="chain" id="PRO_5033043633" evidence="3">
    <location>
        <begin position="21"/>
        <end position="775"/>
    </location>
</feature>
<dbReference type="EMBL" id="UYJE01004380">
    <property type="protein sequence ID" value="VDI27513.1"/>
    <property type="molecule type" value="Genomic_DNA"/>
</dbReference>
<accession>A0A8B6E172</accession>
<keyword evidence="5" id="KW-1185">Reference proteome</keyword>
<dbReference type="PANTHER" id="PTHR16311:SF3">
    <property type="entry name" value="THROMBOSPONDIN TYPE-1 DOMAIN-CONTAINING PROTEIN 1"/>
    <property type="match status" value="1"/>
</dbReference>
<dbReference type="Gene3D" id="2.60.120.740">
    <property type="match status" value="2"/>
</dbReference>
<sequence length="775" mass="86334">MKSVRLIASALLLVTVGSYSIPFADPIVKMYTESEMAHLTCSEQFDEHIEILSINYTNGICIHNETFGVKNICNGKTNCSFNVSNINIGSSCGAKGSATLQVEYDCIRNGGWSDWNTSASCQVTCGGAFRNVTRTCSNPYPNEGGSACTGNAFDEQPCNTNNCIDQDSACLDTPINWNCTNGYIEVNKAVWEASRLCNDGYTSFISHNVIKRMQTRCNNRTTCLFTANDHTFGVSCSTLNSRCTIFEYVYTCIKAAWDDWSSWSECTKSCGSGIQTRKRQCLNQMNTTDGHTTDCEGNGTGSRSCNTDLCPYCHDNKFQYTSIQSDLKADNSSGSGYLMLNGIYTLTCCGRIKMWEIIPVNTGRLTFLIMRKTSNNKYKCVGSNQIKISAKDLRKSKQFNVSEDKRIVITQGDIIGWFDSGNNIVGFLDCLSINQTCPLSYRLNSNVGEGDIIDTESLRSTSDRSYYVEYSTSENRPITFYLPSKPITIPDHLNIDSIVMTVPIYDPDYGDYIHDVKLDYDNEYFYFDTKLRSVHVKKTLPHVVGQRNSTFNIVLTFEDSCFNFASANITITSFNAPPEVSGFTDELIIDPSKLSNDSRFHIFIVQDPSDENISCGMKSASHSIEMFGLEMKDNDAYLRVSNHSAISNYSSSEYELVIFCDDGTDETIFKLTVLIRSAENDQPIDIISTDKTDLHVVIIGVCASVSVLFVILFILALIRNCQSQHSTKEKSERGLNTDLSTIDKTAKPNPYIEMEQVVVQQKANASVETPAVCNH</sequence>